<dbReference type="InterPro" id="IPR036020">
    <property type="entry name" value="WW_dom_sf"/>
</dbReference>
<dbReference type="GO" id="GO:0071011">
    <property type="term" value="C:precatalytic spliceosome"/>
    <property type="evidence" value="ECO:0007669"/>
    <property type="project" value="TreeGrafter"/>
</dbReference>
<dbReference type="Pfam" id="PF06220">
    <property type="entry name" value="zf-U1"/>
    <property type="match status" value="1"/>
</dbReference>
<evidence type="ECO:0000313" key="8">
    <source>
        <dbReference type="EMBL" id="JAI53395.1"/>
    </source>
</evidence>
<dbReference type="PROSITE" id="PS50171">
    <property type="entry name" value="ZF_MATRIN"/>
    <property type="match status" value="1"/>
</dbReference>
<protein>
    <submittedName>
        <fullName evidence="8">Putative spliceosomal protein fbp21</fullName>
    </submittedName>
</protein>
<name>A0A0P4VLA5_9HEMI</name>
<dbReference type="PANTHER" id="PTHR13173:SF10">
    <property type="entry name" value="WW DOMAIN-BINDING PROTEIN 4"/>
    <property type="match status" value="1"/>
</dbReference>
<dbReference type="InterPro" id="IPR001202">
    <property type="entry name" value="WW_dom"/>
</dbReference>
<comment type="subcellular location">
    <subcellularLocation>
        <location evidence="1">Nucleus</location>
    </subcellularLocation>
</comment>
<dbReference type="AlphaFoldDB" id="A0A0P4VLA5"/>
<proteinExistence type="evidence at transcript level"/>
<keyword evidence="3" id="KW-0863">Zinc-finger</keyword>
<evidence type="ECO:0000256" key="3">
    <source>
        <dbReference type="ARBA" id="ARBA00022771"/>
    </source>
</evidence>
<dbReference type="InterPro" id="IPR000690">
    <property type="entry name" value="Matrin/U1-C_Znf_C2H2"/>
</dbReference>
<dbReference type="Gene3D" id="2.20.70.10">
    <property type="match status" value="1"/>
</dbReference>
<evidence type="ECO:0000256" key="4">
    <source>
        <dbReference type="ARBA" id="ARBA00022833"/>
    </source>
</evidence>
<dbReference type="InterPro" id="IPR040023">
    <property type="entry name" value="WBP4"/>
</dbReference>
<dbReference type="SUPFAM" id="SSF51045">
    <property type="entry name" value="WW domain"/>
    <property type="match status" value="1"/>
</dbReference>
<organism evidence="8">
    <name type="scientific">Rhodnius neglectus</name>
    <dbReference type="NCBI Taxonomy" id="72488"/>
    <lineage>
        <taxon>Eukaryota</taxon>
        <taxon>Metazoa</taxon>
        <taxon>Ecdysozoa</taxon>
        <taxon>Arthropoda</taxon>
        <taxon>Hexapoda</taxon>
        <taxon>Insecta</taxon>
        <taxon>Pterygota</taxon>
        <taxon>Neoptera</taxon>
        <taxon>Paraneoptera</taxon>
        <taxon>Hemiptera</taxon>
        <taxon>Heteroptera</taxon>
        <taxon>Panheteroptera</taxon>
        <taxon>Cimicomorpha</taxon>
        <taxon>Reduviidae</taxon>
        <taxon>Triatominae</taxon>
        <taxon>Rhodnius</taxon>
    </lineage>
</organism>
<feature type="domain" description="Matrin-type" evidence="7">
    <location>
        <begin position="11"/>
        <end position="42"/>
    </location>
</feature>
<dbReference type="Gene3D" id="3.30.160.60">
    <property type="entry name" value="Classic Zinc Finger"/>
    <property type="match status" value="1"/>
</dbReference>
<evidence type="ECO:0000256" key="5">
    <source>
        <dbReference type="ARBA" id="ARBA00023242"/>
    </source>
</evidence>
<feature type="domain" description="WW" evidence="6">
    <location>
        <begin position="119"/>
        <end position="146"/>
    </location>
</feature>
<accession>A0A0P4VLA5</accession>
<dbReference type="EMBL" id="GDKW01003200">
    <property type="protein sequence ID" value="JAI53395.1"/>
    <property type="molecule type" value="mRNA"/>
</dbReference>
<evidence type="ECO:0000256" key="2">
    <source>
        <dbReference type="ARBA" id="ARBA00022723"/>
    </source>
</evidence>
<dbReference type="GO" id="GO:0003723">
    <property type="term" value="F:RNA binding"/>
    <property type="evidence" value="ECO:0007669"/>
    <property type="project" value="TreeGrafter"/>
</dbReference>
<keyword evidence="4" id="KW-0862">Zinc</keyword>
<dbReference type="Pfam" id="PF00397">
    <property type="entry name" value="WW"/>
    <property type="match status" value="1"/>
</dbReference>
<evidence type="ECO:0000256" key="1">
    <source>
        <dbReference type="ARBA" id="ARBA00004123"/>
    </source>
</evidence>
<dbReference type="PANTHER" id="PTHR13173">
    <property type="entry name" value="WW DOMAIN BINDING PROTEIN 4"/>
    <property type="match status" value="1"/>
</dbReference>
<sequence>MADYWKSQDRKFCEFCKCWIADNKPSIGFHEGGKRHKENVAKKLKEMTKKSNKEMKDKAKLVDDMKKMEEAALKAYMKDMEANPDYTSNQIKEKLKEKGVELPSSKTPPPPFAISRKLWYEAKSEQGYTYYWNVQNNESVWEAPSEGYVSLVDQQKEAKAKQRLEANKAAEKIEELRSWQAREALKRFRVEEPVTQKQAVIEESAVGPAPKADPYGRWTTIEKRLVYICTFL</sequence>
<dbReference type="GO" id="GO:0008270">
    <property type="term" value="F:zinc ion binding"/>
    <property type="evidence" value="ECO:0007669"/>
    <property type="project" value="UniProtKB-KW"/>
</dbReference>
<evidence type="ECO:0000259" key="7">
    <source>
        <dbReference type="PROSITE" id="PS50171"/>
    </source>
</evidence>
<dbReference type="InterPro" id="IPR036236">
    <property type="entry name" value="Znf_C2H2_sf"/>
</dbReference>
<dbReference type="SMART" id="SM00456">
    <property type="entry name" value="WW"/>
    <property type="match status" value="1"/>
</dbReference>
<dbReference type="CDD" id="cd00201">
    <property type="entry name" value="WW"/>
    <property type="match status" value="1"/>
</dbReference>
<keyword evidence="5" id="KW-0539">Nucleus</keyword>
<evidence type="ECO:0000259" key="6">
    <source>
        <dbReference type="PROSITE" id="PS50020"/>
    </source>
</evidence>
<dbReference type="PROSITE" id="PS50020">
    <property type="entry name" value="WW_DOMAIN_2"/>
    <property type="match status" value="1"/>
</dbReference>
<dbReference type="InterPro" id="IPR013085">
    <property type="entry name" value="U1-CZ_Znf_C2H2"/>
</dbReference>
<reference evidence="8" key="1">
    <citation type="journal article" date="2016" name="PLoS Negl. Trop. Dis.">
        <title>A Deep Insight into the Sialome of Rhodnius neglectus, a Vector of Chagas Disease.</title>
        <authorList>
            <person name="Santiago P.B."/>
            <person name="Assumpcao T.C."/>
            <person name="Araujo C.N."/>
            <person name="Bastos I.M."/>
            <person name="Neves D."/>
            <person name="Silva I.G."/>
            <person name="Charneau S."/>
            <person name="Queiroz R.M."/>
            <person name="Raiol T."/>
            <person name="Oliveira J.V."/>
            <person name="Sousa M.V."/>
            <person name="Calvo E."/>
            <person name="Ribeiro J.M."/>
            <person name="Santana J.M."/>
        </authorList>
    </citation>
    <scope>NUCLEOTIDE SEQUENCE</scope>
    <source>
        <tissue evidence="8">Salivary glands</tissue>
    </source>
</reference>
<dbReference type="InterPro" id="IPR003604">
    <property type="entry name" value="Matrin/U1-like-C_Znf_C2H2"/>
</dbReference>
<dbReference type="SMART" id="SM00451">
    <property type="entry name" value="ZnF_U1"/>
    <property type="match status" value="1"/>
</dbReference>
<keyword evidence="2" id="KW-0479">Metal-binding</keyword>
<dbReference type="SUPFAM" id="SSF57667">
    <property type="entry name" value="beta-beta-alpha zinc fingers"/>
    <property type="match status" value="1"/>
</dbReference>
<dbReference type="GO" id="GO:0000398">
    <property type="term" value="P:mRNA splicing, via spliceosome"/>
    <property type="evidence" value="ECO:0007669"/>
    <property type="project" value="InterPro"/>
</dbReference>